<feature type="transmembrane region" description="Helical" evidence="1">
    <location>
        <begin position="98"/>
        <end position="116"/>
    </location>
</feature>
<gene>
    <name evidence="4" type="ORF">EDC28_11358</name>
</gene>
<evidence type="ECO:0000259" key="2">
    <source>
        <dbReference type="Pfam" id="PF07290"/>
    </source>
</evidence>
<keyword evidence="1" id="KW-0812">Transmembrane</keyword>
<dbReference type="EMBL" id="RJUL01000013">
    <property type="protein sequence ID" value="ROQ18942.1"/>
    <property type="molecule type" value="Genomic_DNA"/>
</dbReference>
<dbReference type="AlphaFoldDB" id="A0A3N1NJP3"/>
<evidence type="ECO:0000259" key="3">
    <source>
        <dbReference type="Pfam" id="PF21001"/>
    </source>
</evidence>
<feature type="transmembrane region" description="Helical" evidence="1">
    <location>
        <begin position="70"/>
        <end position="92"/>
    </location>
</feature>
<comment type="caution">
    <text evidence="4">The sequence shown here is derived from an EMBL/GenBank/DDBJ whole genome shotgun (WGS) entry which is preliminary data.</text>
</comment>
<dbReference type="Proteomes" id="UP000268033">
    <property type="component" value="Unassembled WGS sequence"/>
</dbReference>
<feature type="transmembrane region" description="Helical" evidence="1">
    <location>
        <begin position="12"/>
        <end position="35"/>
    </location>
</feature>
<organism evidence="4 5">
    <name type="scientific">Gallaecimonas pentaromativorans</name>
    <dbReference type="NCBI Taxonomy" id="584787"/>
    <lineage>
        <taxon>Bacteria</taxon>
        <taxon>Pseudomonadati</taxon>
        <taxon>Pseudomonadota</taxon>
        <taxon>Gammaproteobacteria</taxon>
        <taxon>Enterobacterales</taxon>
        <taxon>Gallaecimonadaceae</taxon>
        <taxon>Gallaecimonas</taxon>
    </lineage>
</organism>
<accession>A0A3N1NJP3</accession>
<sequence length="206" mass="22644">MWDFILASGNLPFSLAFVLVCAIGLLQLLSLLLGLGLSELIDTALPDLDIDNPGFFANGFNWLCLGRLPFLIWLLLWLLLFAIIGWTLQWLLMNLLGGLLPPLPVAIAALAVSLPLQRRLSLLLVKLLPTTETNAVFQRELIGLVGEVVIGEASRERAAEVSVTDKQGHKHYVMAKPYDDLVLSQGQLVLLFDLEDGIYLVSPYPG</sequence>
<dbReference type="InterPro" id="IPR048376">
    <property type="entry name" value="YqiJ_N"/>
</dbReference>
<keyword evidence="5" id="KW-1185">Reference proteome</keyword>
<dbReference type="STRING" id="584787.GCA_001247655_03297"/>
<dbReference type="InterPro" id="IPR010840">
    <property type="entry name" value="YqiJ_OB"/>
</dbReference>
<dbReference type="Pfam" id="PF21001">
    <property type="entry name" value="YqiJ_N"/>
    <property type="match status" value="1"/>
</dbReference>
<dbReference type="Pfam" id="PF07290">
    <property type="entry name" value="YqiJ_OB"/>
    <property type="match status" value="1"/>
</dbReference>
<proteinExistence type="predicted"/>
<keyword evidence="1" id="KW-1133">Transmembrane helix</keyword>
<evidence type="ECO:0000313" key="4">
    <source>
        <dbReference type="EMBL" id="ROQ18942.1"/>
    </source>
</evidence>
<dbReference type="Gene3D" id="2.40.50.140">
    <property type="entry name" value="Nucleic acid-binding proteins"/>
    <property type="match status" value="1"/>
</dbReference>
<evidence type="ECO:0000256" key="1">
    <source>
        <dbReference type="SAM" id="Phobius"/>
    </source>
</evidence>
<keyword evidence="1" id="KW-0472">Membrane</keyword>
<dbReference type="InterPro" id="IPR012340">
    <property type="entry name" value="NA-bd_OB-fold"/>
</dbReference>
<feature type="domain" description="Inner membrane protein YqiJ N-terminal" evidence="3">
    <location>
        <begin position="10"/>
        <end position="117"/>
    </location>
</feature>
<protein>
    <submittedName>
        <fullName evidence="4">Uncharacterized protein DUF1449</fullName>
    </submittedName>
</protein>
<reference evidence="4 5" key="1">
    <citation type="submission" date="2018-11" db="EMBL/GenBank/DDBJ databases">
        <title>Genomic Encyclopedia of Type Strains, Phase IV (KMG-IV): sequencing the most valuable type-strain genomes for metagenomic binning, comparative biology and taxonomic classification.</title>
        <authorList>
            <person name="Goeker M."/>
        </authorList>
    </citation>
    <scope>NUCLEOTIDE SEQUENCE [LARGE SCALE GENOMIC DNA]</scope>
    <source>
        <strain evidence="4 5">DSM 21945</strain>
    </source>
</reference>
<name>A0A3N1NJP3_9GAMM</name>
<feature type="domain" description="Inner membrane protein YqiJ OB-fold" evidence="2">
    <location>
        <begin position="140"/>
        <end position="199"/>
    </location>
</feature>
<evidence type="ECO:0000313" key="5">
    <source>
        <dbReference type="Proteomes" id="UP000268033"/>
    </source>
</evidence>
<dbReference type="RefSeq" id="WP_123422661.1">
    <property type="nucleotide sequence ID" value="NZ_JBLXEP010000019.1"/>
</dbReference>